<evidence type="ECO:0000313" key="2">
    <source>
        <dbReference type="Proteomes" id="UP000269883"/>
    </source>
</evidence>
<evidence type="ECO:0000313" key="1">
    <source>
        <dbReference type="EMBL" id="BBD07756.1"/>
    </source>
</evidence>
<proteinExistence type="predicted"/>
<keyword evidence="2" id="KW-1185">Reference proteome</keyword>
<organism evidence="1 2">
    <name type="scientific">Desulfovibrio ferrophilus</name>
    <dbReference type="NCBI Taxonomy" id="241368"/>
    <lineage>
        <taxon>Bacteria</taxon>
        <taxon>Pseudomonadati</taxon>
        <taxon>Thermodesulfobacteriota</taxon>
        <taxon>Desulfovibrionia</taxon>
        <taxon>Desulfovibrionales</taxon>
        <taxon>Desulfovibrionaceae</taxon>
        <taxon>Desulfovibrio</taxon>
    </lineage>
</organism>
<dbReference type="EMBL" id="AP017378">
    <property type="protein sequence ID" value="BBD07756.1"/>
    <property type="molecule type" value="Genomic_DNA"/>
</dbReference>
<accession>A0A2Z6AX79</accession>
<gene>
    <name evidence="1" type="ORF">DFE_1030</name>
</gene>
<dbReference type="AlphaFoldDB" id="A0A2Z6AX79"/>
<sequence>MTAFLWKAVILLKDTKEKGVSRGKRLTSFCVGPELLQTELSQQIVYIIL</sequence>
<reference evidence="1 2" key="1">
    <citation type="journal article" date="2018" name="Sci. Adv.">
        <title>Multi-heme cytochromes provide a pathway for survival in energy-limited environments.</title>
        <authorList>
            <person name="Deng X."/>
            <person name="Dohmae N."/>
            <person name="Nealson K.H."/>
            <person name="Hashimoto K."/>
            <person name="Okamoto A."/>
        </authorList>
    </citation>
    <scope>NUCLEOTIDE SEQUENCE [LARGE SCALE GENOMIC DNA]</scope>
    <source>
        <strain evidence="1 2">IS5</strain>
    </source>
</reference>
<dbReference type="KEGG" id="dfl:DFE_1030"/>
<dbReference type="Proteomes" id="UP000269883">
    <property type="component" value="Chromosome"/>
</dbReference>
<name>A0A2Z6AX79_9BACT</name>
<protein>
    <submittedName>
        <fullName evidence="1">Uncharacterized protein</fullName>
    </submittedName>
</protein>